<feature type="transmembrane region" description="Helical" evidence="1">
    <location>
        <begin position="38"/>
        <end position="65"/>
    </location>
</feature>
<keyword evidence="1" id="KW-0472">Membrane</keyword>
<protein>
    <submittedName>
        <fullName evidence="2">Uncharacterized protein</fullName>
    </submittedName>
</protein>
<sequence>MSNWMEKDENMLLKRSFIFGVIGIVICLIPLYNNYFHFIAHSLGALNGIGIALQFFGLSIAVLVLRKRKIAEEVKDKAKKMVLVLGVALVFFFMVI</sequence>
<evidence type="ECO:0000313" key="2">
    <source>
        <dbReference type="EMBL" id="MFC0263315.1"/>
    </source>
</evidence>
<reference evidence="2 3" key="1">
    <citation type="submission" date="2024-09" db="EMBL/GenBank/DDBJ databases">
        <authorList>
            <person name="Sun Q."/>
            <person name="Mori K."/>
        </authorList>
    </citation>
    <scope>NUCLEOTIDE SEQUENCE [LARGE SCALE GENOMIC DNA]</scope>
    <source>
        <strain evidence="2 3">CCM 7650</strain>
    </source>
</reference>
<proteinExistence type="predicted"/>
<evidence type="ECO:0000256" key="1">
    <source>
        <dbReference type="SAM" id="Phobius"/>
    </source>
</evidence>
<dbReference type="EMBL" id="JBHLWI010000031">
    <property type="protein sequence ID" value="MFC0263315.1"/>
    <property type="molecule type" value="Genomic_DNA"/>
</dbReference>
<organism evidence="2 3">
    <name type="scientific">Fontibacter flavus</name>
    <dbReference type="NCBI Taxonomy" id="654838"/>
    <lineage>
        <taxon>Bacteria</taxon>
        <taxon>Pseudomonadati</taxon>
        <taxon>Bacteroidota</taxon>
        <taxon>Cytophagia</taxon>
        <taxon>Cytophagales</taxon>
        <taxon>Cyclobacteriaceae</taxon>
        <taxon>Fontibacter</taxon>
    </lineage>
</organism>
<dbReference type="Proteomes" id="UP001589797">
    <property type="component" value="Unassembled WGS sequence"/>
</dbReference>
<gene>
    <name evidence="2" type="ORF">ACFFIP_11550</name>
</gene>
<dbReference type="RefSeq" id="WP_382387801.1">
    <property type="nucleotide sequence ID" value="NZ_JBHLWI010000031.1"/>
</dbReference>
<feature type="transmembrane region" description="Helical" evidence="1">
    <location>
        <begin position="12"/>
        <end position="32"/>
    </location>
</feature>
<feature type="transmembrane region" description="Helical" evidence="1">
    <location>
        <begin position="77"/>
        <end position="95"/>
    </location>
</feature>
<keyword evidence="3" id="KW-1185">Reference proteome</keyword>
<keyword evidence="1" id="KW-1133">Transmembrane helix</keyword>
<name>A0ABV6FTW0_9BACT</name>
<accession>A0ABV6FTW0</accession>
<comment type="caution">
    <text evidence="2">The sequence shown here is derived from an EMBL/GenBank/DDBJ whole genome shotgun (WGS) entry which is preliminary data.</text>
</comment>
<keyword evidence="1" id="KW-0812">Transmembrane</keyword>
<evidence type="ECO:0000313" key="3">
    <source>
        <dbReference type="Proteomes" id="UP001589797"/>
    </source>
</evidence>